<feature type="transmembrane region" description="Helical" evidence="1">
    <location>
        <begin position="254"/>
        <end position="274"/>
    </location>
</feature>
<reference evidence="2 3" key="1">
    <citation type="submission" date="2022-04" db="EMBL/GenBank/DDBJ databases">
        <title>Paracoccus sp. YLB-12 draft genome sequence.</title>
        <authorList>
            <person name="Yu L."/>
        </authorList>
    </citation>
    <scope>NUCLEOTIDE SEQUENCE [LARGE SCALE GENOMIC DNA]</scope>
    <source>
        <strain evidence="2 3">YLB-12</strain>
    </source>
</reference>
<protein>
    <recommendedName>
        <fullName evidence="4">Oligosaccharide repeat unit polymerase</fullName>
    </recommendedName>
</protein>
<keyword evidence="1" id="KW-0812">Transmembrane</keyword>
<feature type="transmembrane region" description="Helical" evidence="1">
    <location>
        <begin position="60"/>
        <end position="82"/>
    </location>
</feature>
<accession>A0ABT2KD20</accession>
<feature type="transmembrane region" description="Helical" evidence="1">
    <location>
        <begin position="415"/>
        <end position="432"/>
    </location>
</feature>
<sequence length="451" mass="50203">MARAMFSIILLLLSVGMYFLERYGYNDRPTLTHVGAILVTLAYLWVFLRDSQAVVMTSFFQIYYMLGMMLSAAIISFGTFMIEVGRFGTANGFFWVLLGYLVAGMEATRAGYNLAGRLRFTNGMMRPSDGLNKALIWAFTGVVLLMALYVFLRTGGPILQGVDRVTFWKTLAPAGTKILPSLVTQSFFFAAFYFLWIKRSEKSAGLPILILVSYVLAGIFVLGEKFSLFINFLNAWLFIMPAFFDNVRLTWRSVISGMSIIAVLLTYIAFTYMMKGSNADFVLVRAALQAQLLWSIFDNTDVIAVLPQNSACYLGCGPFQSGRDFISFTYLPTGLFYFYQEGGSTLSGFMPALSIMTMGSLLTLFLHLLISFTLGFVQRKTVITLGSGNLLLGFLSFKIHFAIVVTWYVATFAPLRGLIAAVFLTIVYAVIFPRRKTAPALVPDGNRRAVA</sequence>
<organism evidence="2 3">
    <name type="scientific">Paracoccus maritimus</name>
    <dbReference type="NCBI Taxonomy" id="2933292"/>
    <lineage>
        <taxon>Bacteria</taxon>
        <taxon>Pseudomonadati</taxon>
        <taxon>Pseudomonadota</taxon>
        <taxon>Alphaproteobacteria</taxon>
        <taxon>Rhodobacterales</taxon>
        <taxon>Paracoccaceae</taxon>
        <taxon>Paracoccus</taxon>
    </lineage>
</organism>
<evidence type="ECO:0000313" key="2">
    <source>
        <dbReference type="EMBL" id="MCT4334441.1"/>
    </source>
</evidence>
<feature type="transmembrane region" description="Helical" evidence="1">
    <location>
        <begin position="352"/>
        <end position="377"/>
    </location>
</feature>
<dbReference type="Proteomes" id="UP001320702">
    <property type="component" value="Unassembled WGS sequence"/>
</dbReference>
<feature type="transmembrane region" description="Helical" evidence="1">
    <location>
        <begin position="7"/>
        <end position="25"/>
    </location>
</feature>
<feature type="transmembrane region" description="Helical" evidence="1">
    <location>
        <begin position="178"/>
        <end position="197"/>
    </location>
</feature>
<feature type="transmembrane region" description="Helical" evidence="1">
    <location>
        <begin position="94"/>
        <end position="114"/>
    </location>
</feature>
<evidence type="ECO:0000256" key="1">
    <source>
        <dbReference type="SAM" id="Phobius"/>
    </source>
</evidence>
<feature type="transmembrane region" description="Helical" evidence="1">
    <location>
        <begin position="134"/>
        <end position="152"/>
    </location>
</feature>
<evidence type="ECO:0000313" key="3">
    <source>
        <dbReference type="Proteomes" id="UP001320702"/>
    </source>
</evidence>
<gene>
    <name evidence="2" type="ORF">MU516_16405</name>
</gene>
<name>A0ABT2KD20_9RHOB</name>
<dbReference type="EMBL" id="JANAVZ010000011">
    <property type="protein sequence ID" value="MCT4334441.1"/>
    <property type="molecule type" value="Genomic_DNA"/>
</dbReference>
<evidence type="ECO:0008006" key="4">
    <source>
        <dbReference type="Google" id="ProtNLM"/>
    </source>
</evidence>
<feature type="transmembrane region" description="Helical" evidence="1">
    <location>
        <begin position="204"/>
        <end position="222"/>
    </location>
</feature>
<keyword evidence="1" id="KW-1133">Transmembrane helix</keyword>
<feature type="transmembrane region" description="Helical" evidence="1">
    <location>
        <begin position="31"/>
        <end position="48"/>
    </location>
</feature>
<comment type="caution">
    <text evidence="2">The sequence shown here is derived from an EMBL/GenBank/DDBJ whole genome shotgun (WGS) entry which is preliminary data.</text>
</comment>
<dbReference type="RefSeq" id="WP_260278354.1">
    <property type="nucleotide sequence ID" value="NZ_JANAVZ010000011.1"/>
</dbReference>
<keyword evidence="1" id="KW-0472">Membrane</keyword>
<proteinExistence type="predicted"/>
<keyword evidence="3" id="KW-1185">Reference proteome</keyword>
<feature type="transmembrane region" description="Helical" evidence="1">
    <location>
        <begin position="228"/>
        <end position="247"/>
    </location>
</feature>
<feature type="transmembrane region" description="Helical" evidence="1">
    <location>
        <begin position="389"/>
        <end position="409"/>
    </location>
</feature>